<protein>
    <recommendedName>
        <fullName evidence="3 7">Pyruvate dehydrogenase E1 component subunit alpha</fullName>
        <ecNumber evidence="2 7">1.2.4.1</ecNumber>
    </recommendedName>
</protein>
<reference evidence="10" key="2">
    <citation type="journal article" date="2018" name="Environ. Microbiol.">
        <title>Bloom of a denitrifying methanotroph, 'Candidatus Methylomirabilis limnetica', in a deep stratified lake.</title>
        <authorList>
            <person name="Graf J.S."/>
            <person name="Mayr M.J."/>
            <person name="Marchant H.K."/>
            <person name="Tienken D."/>
            <person name="Hach P.F."/>
            <person name="Brand A."/>
            <person name="Schubert C.J."/>
            <person name="Kuypers M.M."/>
            <person name="Milucka J."/>
        </authorList>
    </citation>
    <scope>NUCLEOTIDE SEQUENCE [LARGE SCALE GENOMIC DNA]</scope>
    <source>
        <strain evidence="10">Zug</strain>
    </source>
</reference>
<sequence length="323" mass="36233">MQKLEQKELVDLLRQMLLMRRFEEKCAEMYSMGKIGGFLHLYIGQEAVATGAISVLRPDDYVIASYREHGHALAKGCDPRRMMAELFGRADGLCKGKGGSMHLFDKSRNFLGGHAIVAGQIPIGTGAAFASQYEGKDQVTLCFFGDAAVNQGVFHEALNLAALWHLPIVYICENNRYGMGTAVERATPVKELYRRAEAYGMPGEAVDGMDVLAVRECVGLAVERARRERIPSLIEAKTYRFRGHSMADPGTYRTKEEVEREKQRDPLVTFRAHLMAEAVIKESDWKALEKEVQTTVEEAIRYADASPEPPVEWLHTDVYVSER</sequence>
<dbReference type="GO" id="GO:0004739">
    <property type="term" value="F:pyruvate dehydrogenase (acetyl-transferring) activity"/>
    <property type="evidence" value="ECO:0007669"/>
    <property type="project" value="UniProtKB-UniRule"/>
</dbReference>
<comment type="function">
    <text evidence="7">The pyruvate dehydrogenase complex catalyzes the overall conversion of pyruvate to acetyl-CoA and CO(2).</text>
</comment>
<dbReference type="PANTHER" id="PTHR11516:SF60">
    <property type="entry name" value="PYRUVATE DEHYDROGENASE E1 COMPONENT SUBUNIT ALPHA"/>
    <property type="match status" value="1"/>
</dbReference>
<dbReference type="Gene3D" id="3.40.50.970">
    <property type="match status" value="1"/>
</dbReference>
<gene>
    <name evidence="7 9" type="primary">pdhA</name>
    <name evidence="9" type="ORF">CLG94_10100</name>
</gene>
<proteinExistence type="predicted"/>
<evidence type="ECO:0000256" key="3">
    <source>
        <dbReference type="ARBA" id="ARBA00014159"/>
    </source>
</evidence>
<evidence type="ECO:0000256" key="1">
    <source>
        <dbReference type="ARBA" id="ARBA00001964"/>
    </source>
</evidence>
<evidence type="ECO:0000256" key="2">
    <source>
        <dbReference type="ARBA" id="ARBA00012281"/>
    </source>
</evidence>
<evidence type="ECO:0000256" key="7">
    <source>
        <dbReference type="RuleBase" id="RU361139"/>
    </source>
</evidence>
<dbReference type="Pfam" id="PF00676">
    <property type="entry name" value="E1_dh"/>
    <property type="match status" value="1"/>
</dbReference>
<dbReference type="InterPro" id="IPR017597">
    <property type="entry name" value="Pyrv_DH_E1_asu_subgrp-y"/>
</dbReference>
<evidence type="ECO:0000256" key="4">
    <source>
        <dbReference type="ARBA" id="ARBA00023002"/>
    </source>
</evidence>
<dbReference type="SUPFAM" id="SSF52518">
    <property type="entry name" value="Thiamin diphosphate-binding fold (THDP-binding)"/>
    <property type="match status" value="1"/>
</dbReference>
<feature type="domain" description="Dehydrogenase E1 component" evidence="8">
    <location>
        <begin position="15"/>
        <end position="311"/>
    </location>
</feature>
<evidence type="ECO:0000259" key="8">
    <source>
        <dbReference type="Pfam" id="PF00676"/>
    </source>
</evidence>
<dbReference type="AlphaFoldDB" id="A0A2T4TWC6"/>
<dbReference type="NCBIfam" id="TIGR03182">
    <property type="entry name" value="PDH_E1_alph_y"/>
    <property type="match status" value="1"/>
</dbReference>
<keyword evidence="5 7" id="KW-0786">Thiamine pyrophosphate</keyword>
<dbReference type="GO" id="GO:0006086">
    <property type="term" value="P:pyruvate decarboxylation to acetyl-CoA"/>
    <property type="evidence" value="ECO:0007669"/>
    <property type="project" value="InterPro"/>
</dbReference>
<dbReference type="OrthoDB" id="9769337at2"/>
<comment type="caution">
    <text evidence="9">The sequence shown here is derived from an EMBL/GenBank/DDBJ whole genome shotgun (WGS) entry which is preliminary data.</text>
</comment>
<comment type="cofactor">
    <cofactor evidence="1 7">
        <name>thiamine diphosphate</name>
        <dbReference type="ChEBI" id="CHEBI:58937"/>
    </cofactor>
</comment>
<organism evidence="9 10">
    <name type="scientific">Candidatus Methylomirabilis limnetica</name>
    <dbReference type="NCBI Taxonomy" id="2033718"/>
    <lineage>
        <taxon>Bacteria</taxon>
        <taxon>Candidatus Methylomirabilota</taxon>
        <taxon>Candidatus Methylomirabilia</taxon>
        <taxon>Candidatus Methylomirabilales</taxon>
        <taxon>Candidatus Methylomirabilaceae</taxon>
        <taxon>Candidatus Methylomirabilis</taxon>
    </lineage>
</organism>
<dbReference type="InterPro" id="IPR001017">
    <property type="entry name" value="DH_E1"/>
</dbReference>
<keyword evidence="6 7" id="KW-0670">Pyruvate</keyword>
<dbReference type="Proteomes" id="UP000241436">
    <property type="component" value="Unassembled WGS sequence"/>
</dbReference>
<comment type="catalytic activity">
    <reaction evidence="7">
        <text>N(6)-[(R)-lipoyl]-L-lysyl-[protein] + pyruvate + H(+) = N(6)-[(R)-S(8)-acetyldihydrolipoyl]-L-lysyl-[protein] + CO2</text>
        <dbReference type="Rhea" id="RHEA:19189"/>
        <dbReference type="Rhea" id="RHEA-COMP:10474"/>
        <dbReference type="Rhea" id="RHEA-COMP:10478"/>
        <dbReference type="ChEBI" id="CHEBI:15361"/>
        <dbReference type="ChEBI" id="CHEBI:15378"/>
        <dbReference type="ChEBI" id="CHEBI:16526"/>
        <dbReference type="ChEBI" id="CHEBI:83099"/>
        <dbReference type="ChEBI" id="CHEBI:83111"/>
        <dbReference type="EC" id="1.2.4.1"/>
    </reaction>
</comment>
<evidence type="ECO:0000256" key="6">
    <source>
        <dbReference type="ARBA" id="ARBA00023317"/>
    </source>
</evidence>
<dbReference type="FunFam" id="3.40.50.970:FF:000013">
    <property type="entry name" value="Pyruvate dehydrogenase E1 component subunit alpha"/>
    <property type="match status" value="1"/>
</dbReference>
<dbReference type="CDD" id="cd02000">
    <property type="entry name" value="TPP_E1_PDC_ADC_BCADC"/>
    <property type="match status" value="1"/>
</dbReference>
<name>A0A2T4TWC6_9BACT</name>
<keyword evidence="4 7" id="KW-0560">Oxidoreductase</keyword>
<comment type="subunit">
    <text evidence="7">Heterodimer of an alpha and a beta chain.</text>
</comment>
<evidence type="ECO:0000313" key="10">
    <source>
        <dbReference type="Proteomes" id="UP000241436"/>
    </source>
</evidence>
<dbReference type="EMBL" id="NVQC01000024">
    <property type="protein sequence ID" value="PTL35410.1"/>
    <property type="molecule type" value="Genomic_DNA"/>
</dbReference>
<reference evidence="9 10" key="1">
    <citation type="submission" date="2017-09" db="EMBL/GenBank/DDBJ databases">
        <title>Bloom of a denitrifying methanotroph, Candidatus Methylomirabilis limnetica, in a deep stratified lake.</title>
        <authorList>
            <person name="Graf J.S."/>
            <person name="Marchant H.K."/>
            <person name="Tienken D."/>
            <person name="Hach P.F."/>
            <person name="Brand A."/>
            <person name="Schubert C.J."/>
            <person name="Kuypers M.M."/>
            <person name="Milucka J."/>
        </authorList>
    </citation>
    <scope>NUCLEOTIDE SEQUENCE [LARGE SCALE GENOMIC DNA]</scope>
    <source>
        <strain evidence="9 10">Zug</strain>
    </source>
</reference>
<evidence type="ECO:0000313" key="9">
    <source>
        <dbReference type="EMBL" id="PTL35410.1"/>
    </source>
</evidence>
<evidence type="ECO:0000256" key="5">
    <source>
        <dbReference type="ARBA" id="ARBA00023052"/>
    </source>
</evidence>
<accession>A0A2T4TWC6</accession>
<dbReference type="PANTHER" id="PTHR11516">
    <property type="entry name" value="PYRUVATE DEHYDROGENASE E1 COMPONENT, ALPHA SUBUNIT BACTERIAL AND ORGANELLAR"/>
    <property type="match status" value="1"/>
</dbReference>
<dbReference type="EC" id="1.2.4.1" evidence="2 7"/>
<keyword evidence="10" id="KW-1185">Reference proteome</keyword>
<dbReference type="RefSeq" id="WP_107563210.1">
    <property type="nucleotide sequence ID" value="NZ_NVQC01000024.1"/>
</dbReference>
<dbReference type="InterPro" id="IPR050642">
    <property type="entry name" value="PDH_E1_Alpha_Subunit"/>
</dbReference>
<dbReference type="InterPro" id="IPR029061">
    <property type="entry name" value="THDP-binding"/>
</dbReference>